<reference evidence="3 4" key="1">
    <citation type="submission" date="2019-03" db="EMBL/GenBank/DDBJ databases">
        <authorList>
            <person name="Sebastian G."/>
            <person name="Baumann P."/>
            <person name="Ruckert C."/>
            <person name="Kalinowski J."/>
            <person name="Nebel B."/>
            <person name="Takors R."/>
            <person name="Blombach B."/>
        </authorList>
    </citation>
    <scope>NUCLEOTIDE SEQUENCE [LARGE SCALE GENOMIC DNA]</scope>
    <source>
        <strain evidence="3 4">DSM 1084</strain>
    </source>
</reference>
<dbReference type="Proteomes" id="UP000293912">
    <property type="component" value="Chromosome"/>
</dbReference>
<keyword evidence="4" id="KW-1185">Reference proteome</keyword>
<proteinExistence type="predicted"/>
<organism evidence="3 4">
    <name type="scientific">Hydrogenophaga pseudoflava</name>
    <name type="common">Pseudomonas carboxydoflava</name>
    <dbReference type="NCBI Taxonomy" id="47421"/>
    <lineage>
        <taxon>Bacteria</taxon>
        <taxon>Pseudomonadati</taxon>
        <taxon>Pseudomonadota</taxon>
        <taxon>Betaproteobacteria</taxon>
        <taxon>Burkholderiales</taxon>
        <taxon>Comamonadaceae</taxon>
        <taxon>Hydrogenophaga</taxon>
    </lineage>
</organism>
<feature type="domain" description="DUF1254" evidence="2">
    <location>
        <begin position="55"/>
        <end position="186"/>
    </location>
</feature>
<accession>A0A4P6X1W6</accession>
<dbReference type="PANTHER" id="PTHR36509:SF2">
    <property type="entry name" value="BLL3101 PROTEIN"/>
    <property type="match status" value="1"/>
</dbReference>
<dbReference type="AlphaFoldDB" id="A0A4P6X1W6"/>
<dbReference type="EMBL" id="CP037867">
    <property type="protein sequence ID" value="QBM27594.1"/>
    <property type="molecule type" value="Genomic_DNA"/>
</dbReference>
<feature type="domain" description="DUF1214" evidence="1">
    <location>
        <begin position="327"/>
        <end position="437"/>
    </location>
</feature>
<protein>
    <recommendedName>
        <fullName evidence="5">DUF1254 domain-containing protein</fullName>
    </recommendedName>
</protein>
<dbReference type="Pfam" id="PF06742">
    <property type="entry name" value="DUF1214"/>
    <property type="match status" value="1"/>
</dbReference>
<dbReference type="InterPro" id="IPR010679">
    <property type="entry name" value="DUF1254"/>
</dbReference>
<evidence type="ECO:0000259" key="1">
    <source>
        <dbReference type="Pfam" id="PF06742"/>
    </source>
</evidence>
<name>A0A4P6X1W6_HYDPS</name>
<dbReference type="Gene3D" id="2.60.40.1610">
    <property type="entry name" value="Domain of unknown function DUF1254"/>
    <property type="match status" value="1"/>
</dbReference>
<dbReference type="InterPro" id="IPR010621">
    <property type="entry name" value="DUF1214"/>
</dbReference>
<gene>
    <name evidence="3" type="ORF">HPF_07860</name>
</gene>
<dbReference type="RefSeq" id="WP_133156252.1">
    <property type="nucleotide sequence ID" value="NZ_CP037867.1"/>
</dbReference>
<dbReference type="PANTHER" id="PTHR36509">
    <property type="entry name" value="BLL3101 PROTEIN"/>
    <property type="match status" value="1"/>
</dbReference>
<evidence type="ECO:0000259" key="2">
    <source>
        <dbReference type="Pfam" id="PF06863"/>
    </source>
</evidence>
<evidence type="ECO:0008006" key="5">
    <source>
        <dbReference type="Google" id="ProtNLM"/>
    </source>
</evidence>
<dbReference type="InterPro" id="IPR037049">
    <property type="entry name" value="DUF1214_C_sf"/>
</dbReference>
<dbReference type="Gene3D" id="2.60.120.600">
    <property type="entry name" value="Domain of unknown function DUF1214, C-terminal domain"/>
    <property type="match status" value="1"/>
</dbReference>
<dbReference type="InterPro" id="IPR037050">
    <property type="entry name" value="DUF1254_sf"/>
</dbReference>
<evidence type="ECO:0000313" key="4">
    <source>
        <dbReference type="Proteomes" id="UP000293912"/>
    </source>
</evidence>
<dbReference type="Pfam" id="PF06863">
    <property type="entry name" value="DUF1254"/>
    <property type="match status" value="1"/>
</dbReference>
<dbReference type="SUPFAM" id="SSF160935">
    <property type="entry name" value="VPA0735-like"/>
    <property type="match status" value="1"/>
</dbReference>
<sequence length="455" mass="49907">MNTRHEYLYTQAVQALVYAWPLYEMQRMRSATSPRKLAGHGFAGESPDSSLRWCNAFVHERELLTAGRSRVVMPNNDTLYTNAWLDLSAGPLVLDMPDMGARYHVLGMLDFFTNPFGHPGTRTLGNGGGAVLVTPLGWQGSVPEAFQAPGRHIEAPTPWVWVIGRLLIDGAHELDQVHALQDGFGIRSLADWQAGRPGAPRRFDARHDPRAPFAPQRFLAMANDALRENPPPAGDSALLTGLRAVGLGADDATVAQMWADPAMVEVWRRAADTVQALLDHRADALGQHTPATGWSRSMMSLTGGFGHDHLLRAFVARQGIGALSPHEAIYPRCETDSTGRMLDGAQRYRLRFAPGQLPPVNAFWSITLYSTRDFMLVDNPIARYAIGDRTPGLQHDADGGLTLHIQHAPPLDDAARANWLPAPADGFFLCLRAYLPRAEMLDGRYVLPAPEPVGD</sequence>
<evidence type="ECO:0000313" key="3">
    <source>
        <dbReference type="EMBL" id="QBM27594.1"/>
    </source>
</evidence>
<dbReference type="KEGG" id="hpse:HPF_07860"/>